<evidence type="ECO:0008006" key="4">
    <source>
        <dbReference type="Google" id="ProtNLM"/>
    </source>
</evidence>
<comment type="caution">
    <text evidence="2">The sequence shown here is derived from an EMBL/GenBank/DDBJ whole genome shotgun (WGS) entry which is preliminary data.</text>
</comment>
<organism evidence="2 3">
    <name type="scientific">Prauserella rugosa</name>
    <dbReference type="NCBI Taxonomy" id="43354"/>
    <lineage>
        <taxon>Bacteria</taxon>
        <taxon>Bacillati</taxon>
        <taxon>Actinomycetota</taxon>
        <taxon>Actinomycetes</taxon>
        <taxon>Pseudonocardiales</taxon>
        <taxon>Pseudonocardiaceae</taxon>
        <taxon>Prauserella</taxon>
    </lineage>
</organism>
<feature type="transmembrane region" description="Helical" evidence="1">
    <location>
        <begin position="30"/>
        <end position="50"/>
    </location>
</feature>
<evidence type="ECO:0000256" key="1">
    <source>
        <dbReference type="SAM" id="Phobius"/>
    </source>
</evidence>
<evidence type="ECO:0000313" key="3">
    <source>
        <dbReference type="Proteomes" id="UP000317303"/>
    </source>
</evidence>
<reference evidence="2 3" key="1">
    <citation type="submission" date="2019-07" db="EMBL/GenBank/DDBJ databases">
        <title>R&amp;d 2014.</title>
        <authorList>
            <person name="Klenk H.-P."/>
        </authorList>
    </citation>
    <scope>NUCLEOTIDE SEQUENCE [LARGE SCALE GENOMIC DNA]</scope>
    <source>
        <strain evidence="2 3">DSM 43194</strain>
    </source>
</reference>
<dbReference type="RefSeq" id="WP_051757370.1">
    <property type="nucleotide sequence ID" value="NZ_JOIJ01000001.1"/>
</dbReference>
<evidence type="ECO:0000313" key="2">
    <source>
        <dbReference type="EMBL" id="TWH21752.1"/>
    </source>
</evidence>
<accession>A0A660CED1</accession>
<proteinExistence type="predicted"/>
<keyword evidence="1" id="KW-1133">Transmembrane helix</keyword>
<sequence>MSPPNCAGPAVRVAAVARYYAGLLARSHRYLPPVIGYLAVLAIAFTDRAAPAAPEFAVSAGALLVVTCWLTVATADAEDPAQRLVTTTHARGPATVIAGLTTAVAAYAAVTVVVTPGWSLVLHGPAALAGVLPTAVLVHLAAVCSGVAIGLPCSRLLLPHVGYTVVAAISALAVVLLVTWVPLVNPALRSLAGGAADLGVPLLCLGASAAALAVSATTTSHLIARR</sequence>
<keyword evidence="1" id="KW-0472">Membrane</keyword>
<keyword evidence="1" id="KW-0812">Transmembrane</keyword>
<feature type="transmembrane region" description="Helical" evidence="1">
    <location>
        <begin position="56"/>
        <end position="75"/>
    </location>
</feature>
<feature type="transmembrane region" description="Helical" evidence="1">
    <location>
        <begin position="127"/>
        <end position="149"/>
    </location>
</feature>
<dbReference type="OrthoDB" id="4337269at2"/>
<gene>
    <name evidence="2" type="ORF">JD82_03620</name>
</gene>
<dbReference type="AlphaFoldDB" id="A0A660CED1"/>
<feature type="transmembrane region" description="Helical" evidence="1">
    <location>
        <begin position="161"/>
        <end position="180"/>
    </location>
</feature>
<feature type="transmembrane region" description="Helical" evidence="1">
    <location>
        <begin position="200"/>
        <end position="224"/>
    </location>
</feature>
<dbReference type="Proteomes" id="UP000317303">
    <property type="component" value="Unassembled WGS sequence"/>
</dbReference>
<protein>
    <recommendedName>
        <fullName evidence="4">ABC-2 type transport system permease protein</fullName>
    </recommendedName>
</protein>
<dbReference type="EMBL" id="VLJV01000001">
    <property type="protein sequence ID" value="TWH21752.1"/>
    <property type="molecule type" value="Genomic_DNA"/>
</dbReference>
<name>A0A660CED1_9PSEU</name>
<keyword evidence="3" id="KW-1185">Reference proteome</keyword>
<feature type="transmembrane region" description="Helical" evidence="1">
    <location>
        <begin position="96"/>
        <end position="121"/>
    </location>
</feature>